<name>A0A9P8ANL3_9AGAR</name>
<dbReference type="EMBL" id="MU250551">
    <property type="protein sequence ID" value="KAG7442428.1"/>
    <property type="molecule type" value="Genomic_DNA"/>
</dbReference>
<proteinExistence type="predicted"/>
<evidence type="ECO:0000313" key="2">
    <source>
        <dbReference type="Proteomes" id="UP000812287"/>
    </source>
</evidence>
<sequence>MPRIACKEPTKRTPTQCQVCFKSHAQMQILSHAHVAKTQPQRPRLLKTHGRKPYKCGAPGCNFASPSASGRHRHRKDCELFLDPNFVHKTFPGKQLHPGVNAGVPLEGFITFSMVSSKSDIEAWLPEDTPIPPPIASPQGCDLNFPEMVSSPSDSSVTDNSLSMDFSGGMTESPLPDFFLRAASPASSDLSSESSISSTSSVVIEPRLLSPPFYLDFDQSYTASFDGLSTGSSTVDFNALALYSFIAFPLNDASSLPFRSSMEDFSLPPFEQLFSSLYIDTEKFLEQTLFDTTLT</sequence>
<gene>
    <name evidence="1" type="ORF">BT62DRAFT_922615</name>
</gene>
<dbReference type="GeneID" id="66106714"/>
<keyword evidence="2" id="KW-1185">Reference proteome</keyword>
<dbReference type="AlphaFoldDB" id="A0A9P8ANL3"/>
<comment type="caution">
    <text evidence="1">The sequence shown here is derived from an EMBL/GenBank/DDBJ whole genome shotgun (WGS) entry which is preliminary data.</text>
</comment>
<dbReference type="OrthoDB" id="3437960at2759"/>
<accession>A0A9P8ANL3</accession>
<dbReference type="Proteomes" id="UP000812287">
    <property type="component" value="Unassembled WGS sequence"/>
</dbReference>
<dbReference type="RefSeq" id="XP_043035928.1">
    <property type="nucleotide sequence ID" value="XM_043184417.1"/>
</dbReference>
<evidence type="ECO:0000313" key="1">
    <source>
        <dbReference type="EMBL" id="KAG7442428.1"/>
    </source>
</evidence>
<reference evidence="1" key="1">
    <citation type="submission" date="2020-11" db="EMBL/GenBank/DDBJ databases">
        <title>Adaptations for nitrogen fixation in a non-lichenized fungal sporocarp promotes dispersal by wood-feeding termites.</title>
        <authorList>
            <consortium name="DOE Joint Genome Institute"/>
            <person name="Koch R.A."/>
            <person name="Yoon G."/>
            <person name="Arayal U."/>
            <person name="Lail K."/>
            <person name="Amirebrahimi M."/>
            <person name="Labutti K."/>
            <person name="Lipzen A."/>
            <person name="Riley R."/>
            <person name="Barry K."/>
            <person name="Henrissat B."/>
            <person name="Grigoriev I.V."/>
            <person name="Herr J.R."/>
            <person name="Aime M.C."/>
        </authorList>
    </citation>
    <scope>NUCLEOTIDE SEQUENCE</scope>
    <source>
        <strain evidence="1">MCA 3950</strain>
    </source>
</reference>
<organism evidence="1 2">
    <name type="scientific">Guyanagaster necrorhizus</name>
    <dbReference type="NCBI Taxonomy" id="856835"/>
    <lineage>
        <taxon>Eukaryota</taxon>
        <taxon>Fungi</taxon>
        <taxon>Dikarya</taxon>
        <taxon>Basidiomycota</taxon>
        <taxon>Agaricomycotina</taxon>
        <taxon>Agaricomycetes</taxon>
        <taxon>Agaricomycetidae</taxon>
        <taxon>Agaricales</taxon>
        <taxon>Marasmiineae</taxon>
        <taxon>Physalacriaceae</taxon>
        <taxon>Guyanagaster</taxon>
    </lineage>
</organism>
<protein>
    <submittedName>
        <fullName evidence="1">Uncharacterized protein</fullName>
    </submittedName>
</protein>